<keyword evidence="3 5" id="KW-0274">FAD</keyword>
<dbReference type="PANTHER" id="PTHR23023">
    <property type="entry name" value="DIMETHYLANILINE MONOOXYGENASE"/>
    <property type="match status" value="1"/>
</dbReference>
<dbReference type="InterPro" id="IPR036188">
    <property type="entry name" value="FAD/NAD-bd_sf"/>
</dbReference>
<proteinExistence type="inferred from homology"/>
<evidence type="ECO:0000256" key="2">
    <source>
        <dbReference type="ARBA" id="ARBA00022630"/>
    </source>
</evidence>
<dbReference type="Gene3D" id="3.50.50.60">
    <property type="entry name" value="FAD/NAD(P)-binding domain"/>
    <property type="match status" value="1"/>
</dbReference>
<evidence type="ECO:0000313" key="8">
    <source>
        <dbReference type="Proteomes" id="UP001176940"/>
    </source>
</evidence>
<comment type="cofactor">
    <cofactor evidence="5">
        <name>FAD</name>
        <dbReference type="ChEBI" id="CHEBI:57692"/>
    </cofactor>
</comment>
<comment type="caution">
    <text evidence="7">The sequence shown here is derived from an EMBL/GenBank/DDBJ whole genome shotgun (WGS) entry which is preliminary data.</text>
</comment>
<dbReference type="EMBL" id="CAUEEQ010020704">
    <property type="protein sequence ID" value="CAJ0943061.1"/>
    <property type="molecule type" value="Genomic_DNA"/>
</dbReference>
<keyword evidence="5" id="KW-0503">Monooxygenase</keyword>
<evidence type="ECO:0000256" key="6">
    <source>
        <dbReference type="SAM" id="SignalP"/>
    </source>
</evidence>
<accession>A0ABN9LQ10</accession>
<evidence type="ECO:0000256" key="3">
    <source>
        <dbReference type="ARBA" id="ARBA00022827"/>
    </source>
</evidence>
<keyword evidence="8" id="KW-1185">Reference proteome</keyword>
<reference evidence="7" key="1">
    <citation type="submission" date="2023-07" db="EMBL/GenBank/DDBJ databases">
        <authorList>
            <person name="Stuckert A."/>
        </authorList>
    </citation>
    <scope>NUCLEOTIDE SEQUENCE</scope>
</reference>
<name>A0ABN9LQ10_9NEOB</name>
<keyword evidence="6" id="KW-0732">Signal</keyword>
<keyword evidence="2 5" id="KW-0285">Flavoprotein</keyword>
<evidence type="ECO:0000256" key="1">
    <source>
        <dbReference type="ARBA" id="ARBA00009183"/>
    </source>
</evidence>
<dbReference type="Proteomes" id="UP001176940">
    <property type="component" value="Unassembled WGS sequence"/>
</dbReference>
<dbReference type="InterPro" id="IPR050346">
    <property type="entry name" value="FMO-like"/>
</dbReference>
<keyword evidence="4 5" id="KW-0560">Oxidoreductase</keyword>
<evidence type="ECO:0000256" key="5">
    <source>
        <dbReference type="RuleBase" id="RU361177"/>
    </source>
</evidence>
<evidence type="ECO:0000256" key="4">
    <source>
        <dbReference type="ARBA" id="ARBA00023002"/>
    </source>
</evidence>
<feature type="chain" id="PRO_5046532991" description="Flavin-containing monooxygenase" evidence="6">
    <location>
        <begin position="18"/>
        <end position="106"/>
    </location>
</feature>
<sequence>MILFALAAAAWHWLLQTEVCLVTKSPSFSKTGQWEVMTEKNGIHDFKGRYIHSRFYKKYEEYREKTVLVVGIGNSAGDIAVEISAVAKQVYVSTRQGTWVLKSHFP</sequence>
<comment type="similarity">
    <text evidence="1 5">Belongs to the FMO family.</text>
</comment>
<dbReference type="Pfam" id="PF00743">
    <property type="entry name" value="FMO-like"/>
    <property type="match status" value="1"/>
</dbReference>
<evidence type="ECO:0000313" key="7">
    <source>
        <dbReference type="EMBL" id="CAJ0943061.1"/>
    </source>
</evidence>
<feature type="signal peptide" evidence="6">
    <location>
        <begin position="1"/>
        <end position="17"/>
    </location>
</feature>
<gene>
    <name evidence="7" type="ORF">RIMI_LOCUS9819169</name>
</gene>
<dbReference type="InterPro" id="IPR020946">
    <property type="entry name" value="Flavin_mOase-like"/>
</dbReference>
<dbReference type="SUPFAM" id="SSF51905">
    <property type="entry name" value="FAD/NAD(P)-binding domain"/>
    <property type="match status" value="1"/>
</dbReference>
<organism evidence="7 8">
    <name type="scientific">Ranitomeya imitator</name>
    <name type="common">mimic poison frog</name>
    <dbReference type="NCBI Taxonomy" id="111125"/>
    <lineage>
        <taxon>Eukaryota</taxon>
        <taxon>Metazoa</taxon>
        <taxon>Chordata</taxon>
        <taxon>Craniata</taxon>
        <taxon>Vertebrata</taxon>
        <taxon>Euteleostomi</taxon>
        <taxon>Amphibia</taxon>
        <taxon>Batrachia</taxon>
        <taxon>Anura</taxon>
        <taxon>Neobatrachia</taxon>
        <taxon>Hyloidea</taxon>
        <taxon>Dendrobatidae</taxon>
        <taxon>Dendrobatinae</taxon>
        <taxon>Ranitomeya</taxon>
    </lineage>
</organism>
<dbReference type="EC" id="1.-.-.-" evidence="5"/>
<protein>
    <recommendedName>
        <fullName evidence="5">Flavin-containing monooxygenase</fullName>
        <ecNumber evidence="5">1.-.-.-</ecNumber>
    </recommendedName>
</protein>